<sequence length="286" mass="30535">MTYATLISAADLAAHASDDNLLIVDCRHDLTNPEAGLDAYRAGHIPNARFAHLDQILSGAKTGSDGKFKGRHPLPERQDFVDAMRVIGVNANTQVVAYDAQGGMYAARLWWLLRWVGHVQVAVLDGGLQAWQAQGGAVTTEMPVATRGDLQEQSSLVTAIDAEGVLDNITSKAMTVVDARAADRYRGENETMDAVGGHIPGAKNRFFKDNLAADGSFKSPETLRAEWNALIDNPQTAIMQCGSGVTACHNLLALEVAGLPGAKLYPGSWSEWSSDSTRPVASGPQP</sequence>
<evidence type="ECO:0000313" key="5">
    <source>
        <dbReference type="EMBL" id="MFL9881091.1"/>
    </source>
</evidence>
<dbReference type="CDD" id="cd01449">
    <property type="entry name" value="TST_Repeat_2"/>
    <property type="match status" value="1"/>
</dbReference>
<dbReference type="PROSITE" id="PS50206">
    <property type="entry name" value="RHODANESE_3"/>
    <property type="match status" value="2"/>
</dbReference>
<name>A0ABW8ZDL4_9BURK</name>
<dbReference type="InterPro" id="IPR045078">
    <property type="entry name" value="TST/MPST-like"/>
</dbReference>
<proteinExistence type="predicted"/>
<keyword evidence="1 3" id="KW-0808">Transferase</keyword>
<dbReference type="Gene3D" id="3.40.250.10">
    <property type="entry name" value="Rhodanese-like domain"/>
    <property type="match status" value="2"/>
</dbReference>
<dbReference type="CDD" id="cd01448">
    <property type="entry name" value="TST_Repeat_1"/>
    <property type="match status" value="1"/>
</dbReference>
<keyword evidence="6" id="KW-1185">Reference proteome</keyword>
<evidence type="ECO:0000256" key="1">
    <source>
        <dbReference type="ARBA" id="ARBA00022679"/>
    </source>
</evidence>
<dbReference type="PANTHER" id="PTHR11364:SF27">
    <property type="entry name" value="SULFURTRANSFERASE"/>
    <property type="match status" value="1"/>
</dbReference>
<dbReference type="PANTHER" id="PTHR11364">
    <property type="entry name" value="THIOSULFATE SULFERTANSFERASE"/>
    <property type="match status" value="1"/>
</dbReference>
<feature type="domain" description="Rhodanese" evidence="4">
    <location>
        <begin position="17"/>
        <end position="140"/>
    </location>
</feature>
<dbReference type="InterPro" id="IPR001763">
    <property type="entry name" value="Rhodanese-like_dom"/>
</dbReference>
<evidence type="ECO:0000256" key="3">
    <source>
        <dbReference type="RuleBase" id="RU000507"/>
    </source>
</evidence>
<organism evidence="5 6">
    <name type="scientific">Herbaspirillum rhizosphaerae</name>
    <dbReference type="NCBI Taxonomy" id="346179"/>
    <lineage>
        <taxon>Bacteria</taxon>
        <taxon>Pseudomonadati</taxon>
        <taxon>Pseudomonadota</taxon>
        <taxon>Betaproteobacteria</taxon>
        <taxon>Burkholderiales</taxon>
        <taxon>Oxalobacteraceae</taxon>
        <taxon>Herbaspirillum</taxon>
    </lineage>
</organism>
<dbReference type="InterPro" id="IPR001307">
    <property type="entry name" value="Thiosulphate_STrfase_CS"/>
</dbReference>
<reference evidence="5 6" key="1">
    <citation type="journal article" date="2024" name="Chem. Sci.">
        <title>Discovery of megapolipeptins by genome mining of a Burkholderiales bacteria collection.</title>
        <authorList>
            <person name="Paulo B.S."/>
            <person name="Recchia M.J.J."/>
            <person name="Lee S."/>
            <person name="Fergusson C.H."/>
            <person name="Romanowski S.B."/>
            <person name="Hernandez A."/>
            <person name="Krull N."/>
            <person name="Liu D.Y."/>
            <person name="Cavanagh H."/>
            <person name="Bos A."/>
            <person name="Gray C.A."/>
            <person name="Murphy B.T."/>
            <person name="Linington R.G."/>
            <person name="Eustaquio A.S."/>
        </authorList>
    </citation>
    <scope>NUCLEOTIDE SEQUENCE [LARGE SCALE GENOMIC DNA]</scope>
    <source>
        <strain evidence="5 6">RL21-008-BIB-B</strain>
    </source>
</reference>
<keyword evidence="2" id="KW-0677">Repeat</keyword>
<evidence type="ECO:0000313" key="6">
    <source>
        <dbReference type="Proteomes" id="UP001629214"/>
    </source>
</evidence>
<dbReference type="InterPro" id="IPR036873">
    <property type="entry name" value="Rhodanese-like_dom_sf"/>
</dbReference>
<evidence type="ECO:0000256" key="2">
    <source>
        <dbReference type="ARBA" id="ARBA00022737"/>
    </source>
</evidence>
<comment type="caution">
    <text evidence="5">The sequence shown here is derived from an EMBL/GenBank/DDBJ whole genome shotgun (WGS) entry which is preliminary data.</text>
</comment>
<protein>
    <recommendedName>
        <fullName evidence="3">Sulfurtransferase</fullName>
    </recommendedName>
</protein>
<dbReference type="SUPFAM" id="SSF52821">
    <property type="entry name" value="Rhodanese/Cell cycle control phosphatase"/>
    <property type="match status" value="2"/>
</dbReference>
<dbReference type="PROSITE" id="PS00683">
    <property type="entry name" value="RHODANESE_2"/>
    <property type="match status" value="1"/>
</dbReference>
<dbReference type="Pfam" id="PF00581">
    <property type="entry name" value="Rhodanese"/>
    <property type="match status" value="2"/>
</dbReference>
<dbReference type="Proteomes" id="UP001629214">
    <property type="component" value="Unassembled WGS sequence"/>
</dbReference>
<dbReference type="RefSeq" id="WP_408170169.1">
    <property type="nucleotide sequence ID" value="NZ_JAQQFR010000018.1"/>
</dbReference>
<feature type="domain" description="Rhodanese" evidence="4">
    <location>
        <begin position="170"/>
        <end position="281"/>
    </location>
</feature>
<accession>A0ABW8ZDL4</accession>
<gene>
    <name evidence="5" type="ORF">PQR63_22015</name>
</gene>
<evidence type="ECO:0000259" key="4">
    <source>
        <dbReference type="PROSITE" id="PS50206"/>
    </source>
</evidence>
<dbReference type="SMART" id="SM00450">
    <property type="entry name" value="RHOD"/>
    <property type="match status" value="2"/>
</dbReference>
<dbReference type="EMBL" id="JAQQFR010000018">
    <property type="protein sequence ID" value="MFL9881091.1"/>
    <property type="molecule type" value="Genomic_DNA"/>
</dbReference>